<sequence>MTKRVAIIASNGGLENAYKVLNIATAAAATDAQVGIFFTFEGLAIIHKQNKDMLKLTPGNEHFLEGFERANVPSIHELLEIARESGVKMIACQMTVDVMGLNPEDFMDGVEVGGAVTFLDYAYDADVTVTF</sequence>
<dbReference type="Gene3D" id="3.40.1260.10">
    <property type="entry name" value="DsrEFH-like"/>
    <property type="match status" value="2"/>
</dbReference>
<name>T0BE11_ALIAG</name>
<dbReference type="InterPro" id="IPR032836">
    <property type="entry name" value="DsrE2-like"/>
</dbReference>
<dbReference type="PANTHER" id="PTHR34655:SF2">
    <property type="entry name" value="PEROXIREDOXIN FAMILY PROTEIN"/>
    <property type="match status" value="1"/>
</dbReference>
<proteinExistence type="predicted"/>
<dbReference type="KEGG" id="aaco:K1I37_14370"/>
<evidence type="ECO:0000313" key="1">
    <source>
        <dbReference type="EMBL" id="UNO47863.1"/>
    </source>
</evidence>
<accession>T0BE11</accession>
<organism evidence="1 2">
    <name type="scientific">Alicyclobacillus acidoterrestris (strain ATCC 49025 / DSM 3922 / CIP 106132 / NCIMB 13137 / GD3B)</name>
    <dbReference type="NCBI Taxonomy" id="1356854"/>
    <lineage>
        <taxon>Bacteria</taxon>
        <taxon>Bacillati</taxon>
        <taxon>Bacillota</taxon>
        <taxon>Bacilli</taxon>
        <taxon>Bacillales</taxon>
        <taxon>Alicyclobacillaceae</taxon>
        <taxon>Alicyclobacillus</taxon>
    </lineage>
</organism>
<dbReference type="AlphaFoldDB" id="T0BE11"/>
<dbReference type="Pfam" id="PF13686">
    <property type="entry name" value="DrsE_2"/>
    <property type="match status" value="2"/>
</dbReference>
<dbReference type="eggNOG" id="COG2210">
    <property type="taxonomic scope" value="Bacteria"/>
</dbReference>
<dbReference type="PANTHER" id="PTHR34655">
    <property type="entry name" value="CONSERVED WITHIN P. AEROPHILUM"/>
    <property type="match status" value="1"/>
</dbReference>
<accession>A0A9E6ZG90</accession>
<dbReference type="InterPro" id="IPR027396">
    <property type="entry name" value="DsrEFH-like"/>
</dbReference>
<protein>
    <submittedName>
        <fullName evidence="1">DsrE/DsrF/DrsH-like family protein</fullName>
    </submittedName>
</protein>
<dbReference type="OrthoDB" id="9802028at2"/>
<dbReference type="RefSeq" id="WP_021298300.1">
    <property type="nucleotide sequence ID" value="NZ_AURB01000182.1"/>
</dbReference>
<reference evidence="2" key="1">
    <citation type="journal article" date="2022" name="G3 (Bethesda)">
        <title>Unveiling the complete genome sequence of Alicyclobacillus acidoterrestris DSM 3922T, a taint-producing strain.</title>
        <authorList>
            <person name="Leonardo I.C."/>
            <person name="Barreto Crespo M.T."/>
            <person name="Gaspar F.B."/>
        </authorList>
    </citation>
    <scope>NUCLEOTIDE SEQUENCE [LARGE SCALE GENOMIC DNA]</scope>
    <source>
        <strain evidence="2">DSM 3922</strain>
    </source>
</reference>
<dbReference type="Proteomes" id="UP000829401">
    <property type="component" value="Chromosome"/>
</dbReference>
<dbReference type="SUPFAM" id="SSF75169">
    <property type="entry name" value="DsrEFH-like"/>
    <property type="match status" value="1"/>
</dbReference>
<dbReference type="EMBL" id="CP080467">
    <property type="protein sequence ID" value="UNO47863.1"/>
    <property type="molecule type" value="Genomic_DNA"/>
</dbReference>
<keyword evidence="2" id="KW-1185">Reference proteome</keyword>
<dbReference type="STRING" id="1356854.N007_15655"/>
<gene>
    <name evidence="1" type="ORF">K1I37_14370</name>
</gene>
<evidence type="ECO:0000313" key="2">
    <source>
        <dbReference type="Proteomes" id="UP000829401"/>
    </source>
</evidence>